<feature type="transmembrane region" description="Helical" evidence="1">
    <location>
        <begin position="93"/>
        <end position="110"/>
    </location>
</feature>
<organism evidence="2 3">
    <name type="scientific">Durusdinium trenchii</name>
    <dbReference type="NCBI Taxonomy" id="1381693"/>
    <lineage>
        <taxon>Eukaryota</taxon>
        <taxon>Sar</taxon>
        <taxon>Alveolata</taxon>
        <taxon>Dinophyceae</taxon>
        <taxon>Suessiales</taxon>
        <taxon>Symbiodiniaceae</taxon>
        <taxon>Durusdinium</taxon>
    </lineage>
</organism>
<keyword evidence="1" id="KW-1133">Transmembrane helix</keyword>
<name>A0ABP0HMV3_9DINO</name>
<evidence type="ECO:0000313" key="2">
    <source>
        <dbReference type="EMBL" id="CAK8990200.1"/>
    </source>
</evidence>
<protein>
    <submittedName>
        <fullName evidence="2">Nudix hydrolase 8</fullName>
    </submittedName>
</protein>
<dbReference type="Proteomes" id="UP001642464">
    <property type="component" value="Unassembled WGS sequence"/>
</dbReference>
<dbReference type="GO" id="GO:0016787">
    <property type="term" value="F:hydrolase activity"/>
    <property type="evidence" value="ECO:0007669"/>
    <property type="project" value="UniProtKB-KW"/>
</dbReference>
<evidence type="ECO:0000313" key="3">
    <source>
        <dbReference type="Proteomes" id="UP001642464"/>
    </source>
</evidence>
<keyword evidence="1" id="KW-0472">Membrane</keyword>
<comment type="caution">
    <text evidence="2">The sequence shown here is derived from an EMBL/GenBank/DDBJ whole genome shotgun (WGS) entry which is preliminary data.</text>
</comment>
<feature type="transmembrane region" description="Helical" evidence="1">
    <location>
        <begin position="194"/>
        <end position="214"/>
    </location>
</feature>
<feature type="transmembrane region" description="Helical" evidence="1">
    <location>
        <begin position="152"/>
        <end position="174"/>
    </location>
</feature>
<reference evidence="2 3" key="1">
    <citation type="submission" date="2024-02" db="EMBL/GenBank/DDBJ databases">
        <authorList>
            <person name="Chen Y."/>
            <person name="Shah S."/>
            <person name="Dougan E. K."/>
            <person name="Thang M."/>
            <person name="Chan C."/>
        </authorList>
    </citation>
    <scope>NUCLEOTIDE SEQUENCE [LARGE SCALE GENOMIC DNA]</scope>
</reference>
<feature type="transmembrane region" description="Helical" evidence="1">
    <location>
        <begin position="122"/>
        <end position="140"/>
    </location>
</feature>
<proteinExistence type="predicted"/>
<gene>
    <name evidence="2" type="ORF">SCF082_LOCUS2135</name>
</gene>
<keyword evidence="3" id="KW-1185">Reference proteome</keyword>
<feature type="transmembrane region" description="Helical" evidence="1">
    <location>
        <begin position="226"/>
        <end position="245"/>
    </location>
</feature>
<keyword evidence="1" id="KW-0812">Transmembrane</keyword>
<keyword evidence="2" id="KW-0378">Hydrolase</keyword>
<dbReference type="EMBL" id="CAXAMM010001069">
    <property type="protein sequence ID" value="CAK8990200.1"/>
    <property type="molecule type" value="Genomic_DNA"/>
</dbReference>
<accession>A0ABP0HMV3</accession>
<sequence>MESVQDPQDPFAVLSEEDKSFLVCVVALVLLALGITLRATRHHWSHPSLTFCKCYERLRHLRNKEGEDLRWNTYLLQEVCEQKVVLARIYGRYAACVLIFSSLIRVQRMLSRDPPWLSSEGAWFGLVVAFLATLMSQVPQATQRYSLDVICFLWYLVAAFHLSSWVVAVEQLLLMELLMFMIVHIPVCTFAKHYSVILLCQGGIMAFVVARAMMEDLQRIQITNKSSMVVFNILLLGYALLVHSLSNSFLQQTVELRVRGADSKTQGNATSSLLELTCDAVVHLDSELRITSDARDALAAMLFRNPEALRGTKFTELIATAEARSRAAEILNEEAEARAHAFHTQLVDGCFTRFRTEVFQVKYSKMNGEKCHLLGLRDFTDVKPLSQHATDAASPVEREVVDGSSQALRIKLDDCYEMGSLDLESRSDSSMPQLLLDPRLPASSPSSPLGSPLDTGLVHSRVLPNGIIEHCVQIHDKLTFLDINVDQKVISAASAPCVDLVGKKLEDVFPNDFTLQIVRNMCDEAKGFMDTSLVPRALPDKVAAFNEMPMFLGTRVVGVSGIMRVLLTEAGHFRVVLSFPWPKAANSVSL</sequence>
<feature type="transmembrane region" description="Helical" evidence="1">
    <location>
        <begin position="20"/>
        <end position="39"/>
    </location>
</feature>
<evidence type="ECO:0000256" key="1">
    <source>
        <dbReference type="SAM" id="Phobius"/>
    </source>
</evidence>